<dbReference type="OrthoDB" id="9800582at2"/>
<dbReference type="AlphaFoldDB" id="A0A160T3K6"/>
<dbReference type="InterPro" id="IPR026591">
    <property type="entry name" value="Sirtuin_cat_small_dom_sf"/>
</dbReference>
<dbReference type="GO" id="GO:0017136">
    <property type="term" value="F:histone deacetylase activity, NAD-dependent"/>
    <property type="evidence" value="ECO:0007669"/>
    <property type="project" value="TreeGrafter"/>
</dbReference>
<dbReference type="InterPro" id="IPR029035">
    <property type="entry name" value="DHS-like_NAD/FAD-binding_dom"/>
</dbReference>
<feature type="binding site" evidence="4">
    <location>
        <position position="134"/>
    </location>
    <ligand>
        <name>Zn(2+)</name>
        <dbReference type="ChEBI" id="CHEBI:29105"/>
    </ligand>
</feature>
<dbReference type="SUPFAM" id="SSF52467">
    <property type="entry name" value="DHS-like NAD/FAD-binding domain"/>
    <property type="match status" value="1"/>
</dbReference>
<organism evidence="7 8">
    <name type="scientific">Candidatus Promineifilum breve</name>
    <dbReference type="NCBI Taxonomy" id="1806508"/>
    <lineage>
        <taxon>Bacteria</taxon>
        <taxon>Bacillati</taxon>
        <taxon>Chloroflexota</taxon>
        <taxon>Ardenticatenia</taxon>
        <taxon>Candidatus Promineifilales</taxon>
        <taxon>Candidatus Promineifilaceae</taxon>
        <taxon>Candidatus Promineifilum</taxon>
    </lineage>
</organism>
<dbReference type="Gene3D" id="3.30.1600.10">
    <property type="entry name" value="SIR2/SIRT2 'Small Domain"/>
    <property type="match status" value="1"/>
</dbReference>
<evidence type="ECO:0000256" key="5">
    <source>
        <dbReference type="SAM" id="MobiDB-lite"/>
    </source>
</evidence>
<evidence type="ECO:0000259" key="6">
    <source>
        <dbReference type="PROSITE" id="PS50305"/>
    </source>
</evidence>
<keyword evidence="3" id="KW-0520">NAD</keyword>
<evidence type="ECO:0000256" key="1">
    <source>
        <dbReference type="ARBA" id="ARBA00012928"/>
    </source>
</evidence>
<name>A0A160T3K6_9CHLR</name>
<dbReference type="Proteomes" id="UP000215027">
    <property type="component" value="Chromosome I"/>
</dbReference>
<dbReference type="InterPro" id="IPR003000">
    <property type="entry name" value="Sirtuin"/>
</dbReference>
<feature type="domain" description="Deacetylase sirtuin-type" evidence="6">
    <location>
        <begin position="1"/>
        <end position="254"/>
    </location>
</feature>
<keyword evidence="7" id="KW-0378">Hydrolase</keyword>
<dbReference type="CDD" id="cd01407">
    <property type="entry name" value="SIR2-fam"/>
    <property type="match status" value="1"/>
</dbReference>
<proteinExistence type="predicted"/>
<dbReference type="Gene3D" id="3.40.50.1220">
    <property type="entry name" value="TPP-binding domain"/>
    <property type="match status" value="1"/>
</dbReference>
<evidence type="ECO:0000313" key="8">
    <source>
        <dbReference type="Proteomes" id="UP000215027"/>
    </source>
</evidence>
<protein>
    <recommendedName>
        <fullName evidence="1">protein acetyllysine N-acetyltransferase</fullName>
        <ecNumber evidence="1">2.3.1.286</ecNumber>
    </recommendedName>
</protein>
<keyword evidence="8" id="KW-1185">Reference proteome</keyword>
<sequence>MGNEAHIDRAIELLRQARHVVALTGAGISTPSGIPDYRSPKSGLWEKAADMVEVATLAAFRRQPLAFYDWLRPLLHVIREAQPNPAHLALAQLEAVGRLQAIITQNIDLLHSRAGSHQVYEIHGHLREVVCPTCHNVVPAEPLLDAFMAAGKVPHCPRCRHIMKPSVVLFGELLPWRAMKAAQHHCATADVMIVVGSSLQVAPAADLPEMALANGARLIIINYNETHLDDQADVVLRGDVAEVLPQLADPFQTRPAPLEEPPPEGPHLGLVGKNPSAGEVRIER</sequence>
<dbReference type="EMBL" id="LN890655">
    <property type="protein sequence ID" value="CUS04596.2"/>
    <property type="molecule type" value="Genomic_DNA"/>
</dbReference>
<dbReference type="Pfam" id="PF02146">
    <property type="entry name" value="SIR2"/>
    <property type="match status" value="1"/>
</dbReference>
<dbReference type="NCBIfam" id="NF001753">
    <property type="entry name" value="PRK00481.1-3"/>
    <property type="match status" value="1"/>
</dbReference>
<dbReference type="EC" id="2.3.1.286" evidence="1"/>
<dbReference type="InterPro" id="IPR050134">
    <property type="entry name" value="NAD-dep_sirtuin_deacylases"/>
</dbReference>
<dbReference type="GO" id="GO:0016787">
    <property type="term" value="F:hydrolase activity"/>
    <property type="evidence" value="ECO:0007669"/>
    <property type="project" value="UniProtKB-KW"/>
</dbReference>
<evidence type="ECO:0000256" key="4">
    <source>
        <dbReference type="PROSITE-ProRule" id="PRU00236"/>
    </source>
</evidence>
<accession>A0A160T3K6</accession>
<feature type="binding site" evidence="4">
    <location>
        <position position="156"/>
    </location>
    <ligand>
        <name>Zn(2+)</name>
        <dbReference type="ChEBI" id="CHEBI:29105"/>
    </ligand>
</feature>
<keyword evidence="4" id="KW-0862">Zinc</keyword>
<dbReference type="KEGG" id="pbf:CFX0092_A2718"/>
<dbReference type="PROSITE" id="PS50305">
    <property type="entry name" value="SIRTUIN"/>
    <property type="match status" value="1"/>
</dbReference>
<dbReference type="PANTHER" id="PTHR11085:SF10">
    <property type="entry name" value="NAD-DEPENDENT PROTEIN DEACYLASE SIRTUIN-5, MITOCHONDRIAL-RELATED"/>
    <property type="match status" value="1"/>
</dbReference>
<dbReference type="PANTHER" id="PTHR11085">
    <property type="entry name" value="NAD-DEPENDENT PROTEIN DEACYLASE SIRTUIN-5, MITOCHONDRIAL-RELATED"/>
    <property type="match status" value="1"/>
</dbReference>
<feature type="active site" description="Proton acceptor" evidence="4">
    <location>
        <position position="123"/>
    </location>
</feature>
<reference evidence="7" key="1">
    <citation type="submission" date="2016-01" db="EMBL/GenBank/DDBJ databases">
        <authorList>
            <person name="Mcilroy J.S."/>
            <person name="Karst M S."/>
            <person name="Albertsen M."/>
        </authorList>
    </citation>
    <scope>NUCLEOTIDE SEQUENCE</scope>
    <source>
        <strain evidence="7">Cfx-K</strain>
    </source>
</reference>
<keyword evidence="4" id="KW-0479">Metal-binding</keyword>
<dbReference type="RefSeq" id="WP_095043911.1">
    <property type="nucleotide sequence ID" value="NZ_LN890655.1"/>
</dbReference>
<dbReference type="GO" id="GO:0046872">
    <property type="term" value="F:metal ion binding"/>
    <property type="evidence" value="ECO:0007669"/>
    <property type="project" value="UniProtKB-KW"/>
</dbReference>
<feature type="binding site" evidence="4">
    <location>
        <position position="131"/>
    </location>
    <ligand>
        <name>Zn(2+)</name>
        <dbReference type="ChEBI" id="CHEBI:29105"/>
    </ligand>
</feature>
<gene>
    <name evidence="7" type="primary">cobB</name>
    <name evidence="7" type="ORF">CFX0092_A2718</name>
</gene>
<keyword evidence="2" id="KW-0808">Transferase</keyword>
<evidence type="ECO:0000256" key="3">
    <source>
        <dbReference type="ARBA" id="ARBA00023027"/>
    </source>
</evidence>
<evidence type="ECO:0000256" key="2">
    <source>
        <dbReference type="ARBA" id="ARBA00022679"/>
    </source>
</evidence>
<dbReference type="InterPro" id="IPR026590">
    <property type="entry name" value="Ssirtuin_cat_dom"/>
</dbReference>
<dbReference type="GO" id="GO:0070403">
    <property type="term" value="F:NAD+ binding"/>
    <property type="evidence" value="ECO:0007669"/>
    <property type="project" value="InterPro"/>
</dbReference>
<evidence type="ECO:0000313" key="7">
    <source>
        <dbReference type="EMBL" id="CUS04596.2"/>
    </source>
</evidence>
<feature type="region of interest" description="Disordered" evidence="5">
    <location>
        <begin position="251"/>
        <end position="284"/>
    </location>
</feature>
<feature type="binding site" evidence="4">
    <location>
        <position position="159"/>
    </location>
    <ligand>
        <name>Zn(2+)</name>
        <dbReference type="ChEBI" id="CHEBI:29105"/>
    </ligand>
</feature>